<protein>
    <submittedName>
        <fullName evidence="2">XRE family transcriptional regulator</fullName>
    </submittedName>
</protein>
<name>A0A941IF13_9ACTN</name>
<accession>A0A941IF13</accession>
<dbReference type="SUPFAM" id="SSF56024">
    <property type="entry name" value="Phospholipase D/nuclease"/>
    <property type="match status" value="1"/>
</dbReference>
<dbReference type="InterPro" id="IPR010982">
    <property type="entry name" value="Lambda_DNA-bd_dom_sf"/>
</dbReference>
<reference evidence="2" key="1">
    <citation type="submission" date="2021-04" db="EMBL/GenBank/DDBJ databases">
        <title>Genome based classification of Actinospica acidithermotolerans sp. nov., an actinobacterium isolated from an Indonesian hot spring.</title>
        <authorList>
            <person name="Kusuma A.B."/>
            <person name="Putra K.E."/>
            <person name="Nafisah S."/>
            <person name="Loh J."/>
            <person name="Nouioui I."/>
            <person name="Goodfellow M."/>
        </authorList>
    </citation>
    <scope>NUCLEOTIDE SEQUENCE</scope>
    <source>
        <strain evidence="2">MGRD01-02</strain>
    </source>
</reference>
<comment type="caution">
    <text evidence="2">The sequence shown here is derived from an EMBL/GenBank/DDBJ whole genome shotgun (WGS) entry which is preliminary data.</text>
</comment>
<feature type="domain" description="HTH cro/C1-type" evidence="1">
    <location>
        <begin position="4"/>
        <end position="59"/>
    </location>
</feature>
<keyword evidence="3" id="KW-1185">Reference proteome</keyword>
<evidence type="ECO:0000313" key="2">
    <source>
        <dbReference type="EMBL" id="MBR7825825.1"/>
    </source>
</evidence>
<dbReference type="Proteomes" id="UP000676325">
    <property type="component" value="Unassembled WGS sequence"/>
</dbReference>
<gene>
    <name evidence="2" type="ORF">KDK95_05855</name>
</gene>
<evidence type="ECO:0000259" key="1">
    <source>
        <dbReference type="SMART" id="SM00530"/>
    </source>
</evidence>
<proteinExistence type="predicted"/>
<organism evidence="2 3">
    <name type="scientific">Actinospica acidithermotolerans</name>
    <dbReference type="NCBI Taxonomy" id="2828514"/>
    <lineage>
        <taxon>Bacteria</taxon>
        <taxon>Bacillati</taxon>
        <taxon>Actinomycetota</taxon>
        <taxon>Actinomycetes</taxon>
        <taxon>Catenulisporales</taxon>
        <taxon>Actinospicaceae</taxon>
        <taxon>Actinospica</taxon>
    </lineage>
</organism>
<dbReference type="GO" id="GO:0003677">
    <property type="term" value="F:DNA binding"/>
    <property type="evidence" value="ECO:0007669"/>
    <property type="project" value="InterPro"/>
</dbReference>
<dbReference type="AlphaFoldDB" id="A0A941IF13"/>
<evidence type="ECO:0000313" key="3">
    <source>
        <dbReference type="Proteomes" id="UP000676325"/>
    </source>
</evidence>
<sequence>MNDRLRRVMRERGVEATRLAEACQVDRKTVERWINPGRRPRARQRALAAAALGVKEVELWPDEHTGPAAYRYQAVELIATYPNRACVPRETWISLLEGAEENIDLLVYSGSFFAQVVPRIAATLARRAAEGVRIRLCFGDPASHAVAIRDTEEKLHGTLSMKIKASLTYYLDLLSTEGCEVRLHGATLYASLFRFDSQALINPHVWGQPASANPLLHLRYGEEGGWFDLYNESFEGVWKSARRLNADEGIPLG</sequence>
<dbReference type="RefSeq" id="WP_212516980.1">
    <property type="nucleotide sequence ID" value="NZ_JAGSOH010000009.1"/>
</dbReference>
<dbReference type="SUPFAM" id="SSF47413">
    <property type="entry name" value="lambda repressor-like DNA-binding domains"/>
    <property type="match status" value="1"/>
</dbReference>
<dbReference type="EMBL" id="JAGSOH010000009">
    <property type="protein sequence ID" value="MBR7825825.1"/>
    <property type="molecule type" value="Genomic_DNA"/>
</dbReference>
<dbReference type="SMART" id="SM00530">
    <property type="entry name" value="HTH_XRE"/>
    <property type="match status" value="1"/>
</dbReference>
<dbReference type="Gene3D" id="1.10.260.40">
    <property type="entry name" value="lambda repressor-like DNA-binding domains"/>
    <property type="match status" value="1"/>
</dbReference>
<dbReference type="InterPro" id="IPR001387">
    <property type="entry name" value="Cro/C1-type_HTH"/>
</dbReference>